<dbReference type="PANTHER" id="PTHR31806:SF1">
    <property type="entry name" value="PURINE-CYTOSINE PERMEASE FCY2-RELATED"/>
    <property type="match status" value="1"/>
</dbReference>
<feature type="transmembrane region" description="Helical" evidence="9">
    <location>
        <begin position="306"/>
        <end position="329"/>
    </location>
</feature>
<evidence type="ECO:0000256" key="5">
    <source>
        <dbReference type="ARBA" id="ARBA00022989"/>
    </source>
</evidence>
<comment type="similarity">
    <text evidence="2 7">Belongs to the purine-cytosine permease (2.A.39) family.</text>
</comment>
<feature type="transmembrane region" description="Helical" evidence="9">
    <location>
        <begin position="454"/>
        <end position="475"/>
    </location>
</feature>
<keyword evidence="6 7" id="KW-0472">Membrane</keyword>
<keyword evidence="5 9" id="KW-1133">Transmembrane helix</keyword>
<feature type="transmembrane region" description="Helical" evidence="9">
    <location>
        <begin position="183"/>
        <end position="200"/>
    </location>
</feature>
<dbReference type="InterPro" id="IPR001248">
    <property type="entry name" value="Pur-cyt_permease"/>
</dbReference>
<accession>A0A285EDH5</accession>
<evidence type="ECO:0000256" key="7">
    <source>
        <dbReference type="PIRNR" id="PIRNR002744"/>
    </source>
</evidence>
<evidence type="ECO:0000256" key="4">
    <source>
        <dbReference type="ARBA" id="ARBA00022692"/>
    </source>
</evidence>
<name>A0A285EDH5_9ACTN</name>
<comment type="subcellular location">
    <subcellularLocation>
        <location evidence="1">Membrane</location>
        <topology evidence="1">Multi-pass membrane protein</topology>
    </subcellularLocation>
</comment>
<feature type="transmembrane region" description="Helical" evidence="9">
    <location>
        <begin position="67"/>
        <end position="88"/>
    </location>
</feature>
<dbReference type="Gene3D" id="1.10.4160.10">
    <property type="entry name" value="Hydantoin permease"/>
    <property type="match status" value="1"/>
</dbReference>
<feature type="transmembrane region" description="Helical" evidence="9">
    <location>
        <begin position="373"/>
        <end position="394"/>
    </location>
</feature>
<dbReference type="Pfam" id="PF02133">
    <property type="entry name" value="Transp_cyt_pur"/>
    <property type="match status" value="1"/>
</dbReference>
<feature type="transmembrane region" description="Helical" evidence="9">
    <location>
        <begin position="109"/>
        <end position="132"/>
    </location>
</feature>
<dbReference type="GO" id="GO:0005886">
    <property type="term" value="C:plasma membrane"/>
    <property type="evidence" value="ECO:0007669"/>
    <property type="project" value="TreeGrafter"/>
</dbReference>
<feature type="transmembrane region" description="Helical" evidence="9">
    <location>
        <begin position="261"/>
        <end position="286"/>
    </location>
</feature>
<evidence type="ECO:0000313" key="10">
    <source>
        <dbReference type="EMBL" id="SNX97192.1"/>
    </source>
</evidence>
<dbReference type="InterPro" id="IPR026030">
    <property type="entry name" value="Pur-cyt_permease_Fcy2/21/22"/>
</dbReference>
<evidence type="ECO:0000256" key="8">
    <source>
        <dbReference type="SAM" id="MobiDB-lite"/>
    </source>
</evidence>
<evidence type="ECO:0000313" key="11">
    <source>
        <dbReference type="Proteomes" id="UP000219514"/>
    </source>
</evidence>
<dbReference type="EMBL" id="OBDO01000006">
    <property type="protein sequence ID" value="SNX97192.1"/>
    <property type="molecule type" value="Genomic_DNA"/>
</dbReference>
<dbReference type="PIRSF" id="PIRSF002744">
    <property type="entry name" value="Pur-cyt_permease"/>
    <property type="match status" value="1"/>
</dbReference>
<sequence>MNGDSSTAAPPAAKDQVGRIERYGVEYIPEGERRSGPKNIRAILFGGSLTFSLIIIGWFPISFGLSWWQAASAVAVGSAFGAALLAPMGLMGPRTGTNNPVSSGAYFGVAGRLIGSFLEATASLAFAALSIWTGGDALAGALQAFFGIEDDTVPRLVAYGVLSVIVTVVSILGHANMVAAQRFMLPTAGLVMVVGLVVYGRDFDASYAGTGEYALGSAAATWVLSALICGSTVASYGAYAGDWTRHISTKLHTNGSIVRSLFLGGLFGMGGPFMWGTFTSAAMFSAGTADAGTPYVLALVDAAPLWFVPGLIYMGLASGTAQAVINTYGTGLDTSAIIPKLNRVQATLLACVLATALVYIGEFSQGIEDGVSVFLTLLASFSIPWIVMVTIGHLRRKGWYDVDALQVFNRGEKGGIYWFRHGFHLPAMTVWGLSTTTGLFFSANTWFVGPGADLLGGIDVGFLVAGMVAAVLYPLALRLFPEPPEVFGPSDDSSAGPAAWPQPASETELV</sequence>
<organism evidence="10 11">
    <name type="scientific">Geodermatophilus sabuli</name>
    <dbReference type="NCBI Taxonomy" id="1564158"/>
    <lineage>
        <taxon>Bacteria</taxon>
        <taxon>Bacillati</taxon>
        <taxon>Actinomycetota</taxon>
        <taxon>Actinomycetes</taxon>
        <taxon>Geodermatophilales</taxon>
        <taxon>Geodermatophilaceae</taxon>
        <taxon>Geodermatophilus</taxon>
    </lineage>
</organism>
<protein>
    <submittedName>
        <fullName evidence="10">Purine-cytosine permease</fullName>
    </submittedName>
</protein>
<proteinExistence type="inferred from homology"/>
<evidence type="ECO:0000256" key="2">
    <source>
        <dbReference type="ARBA" id="ARBA00008974"/>
    </source>
</evidence>
<evidence type="ECO:0000256" key="9">
    <source>
        <dbReference type="SAM" id="Phobius"/>
    </source>
</evidence>
<dbReference type="GO" id="GO:0022857">
    <property type="term" value="F:transmembrane transporter activity"/>
    <property type="evidence" value="ECO:0007669"/>
    <property type="project" value="InterPro"/>
</dbReference>
<feature type="transmembrane region" description="Helical" evidence="9">
    <location>
        <begin position="415"/>
        <end position="434"/>
    </location>
</feature>
<keyword evidence="11" id="KW-1185">Reference proteome</keyword>
<evidence type="ECO:0000256" key="6">
    <source>
        <dbReference type="ARBA" id="ARBA00023136"/>
    </source>
</evidence>
<evidence type="ECO:0000256" key="3">
    <source>
        <dbReference type="ARBA" id="ARBA00022448"/>
    </source>
</evidence>
<dbReference type="AlphaFoldDB" id="A0A285EDH5"/>
<dbReference type="Proteomes" id="UP000219514">
    <property type="component" value="Unassembled WGS sequence"/>
</dbReference>
<feature type="region of interest" description="Disordered" evidence="8">
    <location>
        <begin position="488"/>
        <end position="510"/>
    </location>
</feature>
<keyword evidence="4 9" id="KW-0812">Transmembrane</keyword>
<keyword evidence="3 7" id="KW-0813">Transport</keyword>
<feature type="transmembrane region" description="Helical" evidence="9">
    <location>
        <begin position="152"/>
        <end position="171"/>
    </location>
</feature>
<feature type="transmembrane region" description="Helical" evidence="9">
    <location>
        <begin position="341"/>
        <end position="361"/>
    </location>
</feature>
<dbReference type="PANTHER" id="PTHR31806">
    <property type="entry name" value="PURINE-CYTOSINE PERMEASE FCY2-RELATED"/>
    <property type="match status" value="1"/>
</dbReference>
<reference evidence="10 11" key="1">
    <citation type="submission" date="2017-09" db="EMBL/GenBank/DDBJ databases">
        <authorList>
            <person name="Ehlers B."/>
            <person name="Leendertz F.H."/>
        </authorList>
    </citation>
    <scope>NUCLEOTIDE SEQUENCE [LARGE SCALE GENOMIC DNA]</scope>
    <source>
        <strain evidence="10 11">DSM 46844</strain>
    </source>
</reference>
<gene>
    <name evidence="10" type="ORF">SAMN06893097_106142</name>
</gene>
<feature type="transmembrane region" description="Helical" evidence="9">
    <location>
        <begin position="220"/>
        <end position="240"/>
    </location>
</feature>
<dbReference type="RefSeq" id="WP_172442453.1">
    <property type="nucleotide sequence ID" value="NZ_JACHXB010000002.1"/>
</dbReference>
<evidence type="ECO:0000256" key="1">
    <source>
        <dbReference type="ARBA" id="ARBA00004141"/>
    </source>
</evidence>
<feature type="transmembrane region" description="Helical" evidence="9">
    <location>
        <begin position="42"/>
        <end position="61"/>
    </location>
</feature>